<gene>
    <name evidence="1" type="ORF">OXD698_LOCUS39512</name>
</gene>
<name>A0A820A343_9BILA</name>
<accession>A0A820A343</accession>
<reference evidence="1" key="1">
    <citation type="submission" date="2021-02" db="EMBL/GenBank/DDBJ databases">
        <authorList>
            <person name="Nowell W R."/>
        </authorList>
    </citation>
    <scope>NUCLEOTIDE SEQUENCE</scope>
</reference>
<protein>
    <submittedName>
        <fullName evidence="1">Uncharacterized protein</fullName>
    </submittedName>
</protein>
<organism evidence="1 2">
    <name type="scientific">Adineta steineri</name>
    <dbReference type="NCBI Taxonomy" id="433720"/>
    <lineage>
        <taxon>Eukaryota</taxon>
        <taxon>Metazoa</taxon>
        <taxon>Spiralia</taxon>
        <taxon>Gnathifera</taxon>
        <taxon>Rotifera</taxon>
        <taxon>Eurotatoria</taxon>
        <taxon>Bdelloidea</taxon>
        <taxon>Adinetida</taxon>
        <taxon>Adinetidae</taxon>
        <taxon>Adineta</taxon>
    </lineage>
</organism>
<feature type="non-terminal residue" evidence="1">
    <location>
        <position position="1"/>
    </location>
</feature>
<evidence type="ECO:0000313" key="2">
    <source>
        <dbReference type="Proteomes" id="UP000663844"/>
    </source>
</evidence>
<dbReference type="Proteomes" id="UP000663844">
    <property type="component" value="Unassembled WGS sequence"/>
</dbReference>
<comment type="caution">
    <text evidence="1">The sequence shown here is derived from an EMBL/GenBank/DDBJ whole genome shotgun (WGS) entry which is preliminary data.</text>
</comment>
<dbReference type="EMBL" id="CAJOAZ010008095">
    <property type="protein sequence ID" value="CAF4177162.1"/>
    <property type="molecule type" value="Genomic_DNA"/>
</dbReference>
<sequence>GNKAALHKVPIPFYNATIFHSYFDPAGFTALTDSEKRVTEQKNQNDGG</sequence>
<dbReference type="AlphaFoldDB" id="A0A820A343"/>
<evidence type="ECO:0000313" key="1">
    <source>
        <dbReference type="EMBL" id="CAF4177162.1"/>
    </source>
</evidence>
<proteinExistence type="predicted"/>